<keyword evidence="1 2" id="KW-0732">Signal</keyword>
<feature type="domain" description="DUF4082" evidence="4">
    <location>
        <begin position="1419"/>
        <end position="1558"/>
    </location>
</feature>
<evidence type="ECO:0000313" key="6">
    <source>
        <dbReference type="EMBL" id="RPF26092.1"/>
    </source>
</evidence>
<evidence type="ECO:0000313" key="7">
    <source>
        <dbReference type="Proteomes" id="UP000280726"/>
    </source>
</evidence>
<feature type="signal peptide" evidence="2">
    <location>
        <begin position="1"/>
        <end position="33"/>
    </location>
</feature>
<feature type="chain" id="PRO_5039698747" evidence="2">
    <location>
        <begin position="34"/>
        <end position="1822"/>
    </location>
</feature>
<feature type="domain" description="N,N-dimethylformamidase beta subunit-like C-terminal" evidence="5">
    <location>
        <begin position="100"/>
        <end position="497"/>
    </location>
</feature>
<dbReference type="Pfam" id="PF13205">
    <property type="entry name" value="Big_5"/>
    <property type="match status" value="4"/>
</dbReference>
<dbReference type="EMBL" id="RKRA01000001">
    <property type="protein sequence ID" value="RPF26092.1"/>
    <property type="molecule type" value="Genomic_DNA"/>
</dbReference>
<feature type="domain" description="SbsA Ig-like" evidence="3">
    <location>
        <begin position="795"/>
        <end position="895"/>
    </location>
</feature>
<organism evidence="6 7">
    <name type="scientific">Georgenia muralis</name>
    <dbReference type="NCBI Taxonomy" id="154117"/>
    <lineage>
        <taxon>Bacteria</taxon>
        <taxon>Bacillati</taxon>
        <taxon>Actinomycetota</taxon>
        <taxon>Actinomycetes</taxon>
        <taxon>Micrococcales</taxon>
        <taxon>Bogoriellaceae</taxon>
        <taxon>Georgenia</taxon>
    </lineage>
</organism>
<dbReference type="InterPro" id="IPR046540">
    <property type="entry name" value="DMFA2_C"/>
</dbReference>
<dbReference type="Proteomes" id="UP000280726">
    <property type="component" value="Unassembled WGS sequence"/>
</dbReference>
<name>A0A3N4ZKB8_9MICO</name>
<dbReference type="InterPro" id="IPR014756">
    <property type="entry name" value="Ig_E-set"/>
</dbReference>
<evidence type="ECO:0000259" key="3">
    <source>
        <dbReference type="Pfam" id="PF13205"/>
    </source>
</evidence>
<dbReference type="Pfam" id="PF17957">
    <property type="entry name" value="Big_7"/>
    <property type="match status" value="1"/>
</dbReference>
<feature type="domain" description="DUF4082" evidence="4">
    <location>
        <begin position="1677"/>
        <end position="1814"/>
    </location>
</feature>
<dbReference type="Gene3D" id="2.60.40.3710">
    <property type="match status" value="1"/>
</dbReference>
<protein>
    <submittedName>
        <fullName evidence="6">Ig-like domain-containing protein</fullName>
    </submittedName>
</protein>
<dbReference type="Pfam" id="PF13313">
    <property type="entry name" value="DUF4082"/>
    <property type="match status" value="5"/>
</dbReference>
<evidence type="ECO:0000256" key="1">
    <source>
        <dbReference type="ARBA" id="ARBA00022729"/>
    </source>
</evidence>
<feature type="domain" description="DUF4082" evidence="4">
    <location>
        <begin position="915"/>
        <end position="1049"/>
    </location>
</feature>
<comment type="caution">
    <text evidence="6">The sequence shown here is derived from an EMBL/GenBank/DDBJ whole genome shotgun (WGS) entry which is preliminary data.</text>
</comment>
<feature type="domain" description="SbsA Ig-like" evidence="3">
    <location>
        <begin position="1058"/>
        <end position="1150"/>
    </location>
</feature>
<dbReference type="Gene3D" id="2.60.40.650">
    <property type="match status" value="1"/>
</dbReference>
<evidence type="ECO:0000259" key="4">
    <source>
        <dbReference type="Pfam" id="PF13313"/>
    </source>
</evidence>
<feature type="domain" description="DUF4082" evidence="4">
    <location>
        <begin position="643"/>
        <end position="787"/>
    </location>
</feature>
<evidence type="ECO:0000256" key="2">
    <source>
        <dbReference type="SAM" id="SignalP"/>
    </source>
</evidence>
<feature type="domain" description="SbsA Ig-like" evidence="3">
    <location>
        <begin position="1568"/>
        <end position="1660"/>
    </location>
</feature>
<dbReference type="SUPFAM" id="SSF81296">
    <property type="entry name" value="E set domains"/>
    <property type="match status" value="1"/>
</dbReference>
<evidence type="ECO:0000259" key="5">
    <source>
        <dbReference type="Pfam" id="PF20254"/>
    </source>
</evidence>
<gene>
    <name evidence="6" type="ORF">EDD32_0516</name>
</gene>
<keyword evidence="7" id="KW-1185">Reference proteome</keyword>
<dbReference type="Pfam" id="PF20254">
    <property type="entry name" value="DMFA2_C"/>
    <property type="match status" value="1"/>
</dbReference>
<accession>A0A3N4ZKB8</accession>
<reference evidence="6 7" key="1">
    <citation type="submission" date="2018-11" db="EMBL/GenBank/DDBJ databases">
        <title>Sequencing the genomes of 1000 actinobacteria strains.</title>
        <authorList>
            <person name="Klenk H.-P."/>
        </authorList>
    </citation>
    <scope>NUCLEOTIDE SEQUENCE [LARGE SCALE GENOMIC DNA]</scope>
    <source>
        <strain evidence="6 7">DSM 14418</strain>
    </source>
</reference>
<dbReference type="InterPro" id="IPR032812">
    <property type="entry name" value="SbsA_Ig"/>
</dbReference>
<dbReference type="OrthoDB" id="505641at2"/>
<dbReference type="RefSeq" id="WP_123914341.1">
    <property type="nucleotide sequence ID" value="NZ_RKRA01000001.1"/>
</dbReference>
<feature type="domain" description="SbsA Ig-like" evidence="3">
    <location>
        <begin position="1313"/>
        <end position="1405"/>
    </location>
</feature>
<sequence length="1822" mass="189285">MRAPAAVLRTARRRVAGALLGAAMLSPVVIAVAATPASADPCGPAGNEITCENSKPGTDPAEWDIRNAGDEGIQGFATDISVNKGQRVDFKIDTDAQAYTVTIYRTGWYGGLGAREIATVAPAASLPQSQPECVSDLTTELYDCGNWAVSASWDVPTSAVSGVYIARLHRADTNESSHITFVVRDDTGASDVLFQTSDTTWHAYNSYGGSSFYEGAVNGRAYKLSYNRPFNTRAHASGRDFYFASEYAMVRFLERNGYDVSYSTDVDTDRRGELLKTHDAFLSVGHDEYWSGRQRANIEAARDAGVSLGFFTGNEGYWRIRWEDSVAGEPTAYRTMVSYKETWADTKIDPSPEWTGTWRDPRFASTQNGGGLPENGVTGTAYMVNYSDLPVRVSAEEGKYRLWRNTSLSSLPAGGTAELAPHTVGYESNEDLDNGFRPEGLIRLSTTTGEVPQYLQDFGRVVAEGTTTHHTTLYRAPSGALVFSTGSIQWSWGLDQEHDGDGAAPDPRMQQATVNLFADMGVQPATLQSGLVAATKTTDTTGPSVSVTTPTAGQSIANGTSVTATGTAADTGGGRVAGVEVSTDGGTSWHPATGTEQWTYTYVQHGLASTPLLVRAVDDSANIGDAARVDVSVSCPCSVFGAEVPAQPEVNDGAGLELGLTFSPTVDGFATGVRFYKGTGNTGTHTGSVWTSTGQRLGSVQFTDESASGWQTALFTTPVALSAGTTYVVSYTAPNGRYAAKSDAFWSFGVDARPLTVPGGFGSSSSGVYAAPGQFPSSSYNSSHYYVDVVFNTVDDTPLAIGSQSPLPGSSSVPWGTAVSAVMSKPVDTTSVAMTLHAADGTPVTGTTTYDSTTRTAAFTPDQPLATTTDYTAEVSATDPRGVGIEGATSWTFTTAAPNATEGQCPCSLFGDVSTPEVLEAADTDAVTLGVTFTSSQSGKVTAVRFYKGPGNIGTHVGTLWTETGTILAQGTFTAETTQGWQTLTFDAPVAIEKDVRYVASYRTTVGRYSYTPAAYTDWVQRGPLRVSPNGGAYTYADGFPGAGSSTTYLVDVVLEPDPQPLTVVSQQPRPGAIGVDTATTVTATFSGAVPTGSTLTLTGPDGAVTGEVTVAADGKTLVLAPDAPLALAAPYTAEATATGEQPESWSFETADETGCPCTLFSGDVPATASVADTGSLELGVTFTPSTAGFVTGIRFYKGPQNSGTHTGTLWSDTGQQLATVQFSAGTTGGWQTAHFSEPVEVAPGTTYMASYFAPGGGYSATTGFFSGGPYTVGPLTAGPENGWYRYGGGFPTSTYGGANYFVDVVFTPGEPAPLTVTAKDPADGAEAVALDKVITATLSKAPPTTPELTVTGPAGPVLGQSSYDATARQVSFTPSGQLPATAALTAAVTVGGTTVTDGTWSFQTAAVECPCTLFGNLLPETSSVPEPDLIELGTTFSSSESGVVTGIRFYKGPLNTGTHTGSLWTVGGTRLATVDFTGETDSGWQSATFAEPVEIAADTDYVVSYLAPEGGFARTTGYFAADHVAGPLTAPSTSNGRFRYGGGFPTEISSSGANYLVDVVFSPAAISAPTVVSTDPPGGADSVSIDSTITATLSKAPYAEPTLAVSGPEGPIAGASTYDALTRTVTFAPASPLPSSATVSVVASMGGTALSGGSWSFATSAFSAADCPCSLWPDTAVPSNESWNDRSAVQVGVRFTTGVDGYVTGVRFYKGLANTGTKTVMLWSPDGTLLASAASADESASGWQRVSFAEPVPVTAGQVYAVSYHTTSGRYSVTRGGLSSPYTRGPLTAQAKGGVYLYATGYPTNTSTTNYWVDPVFIIQP</sequence>
<feature type="domain" description="DUF4082" evidence="4">
    <location>
        <begin position="1164"/>
        <end position="1303"/>
    </location>
</feature>
<dbReference type="InterPro" id="IPR025141">
    <property type="entry name" value="DUF4082"/>
</dbReference>
<proteinExistence type="predicted"/>